<protein>
    <recommendedName>
        <fullName evidence="3">Lactate dehydrogenase</fullName>
    </recommendedName>
</protein>
<proteinExistence type="predicted"/>
<dbReference type="OrthoDB" id="5941093at2"/>
<dbReference type="AlphaFoldDB" id="A0A9X0JJQ7"/>
<dbReference type="RefSeq" id="WP_037009940.1">
    <property type="nucleotide sequence ID" value="NZ_JRMB01000001.1"/>
</dbReference>
<evidence type="ECO:0000313" key="1">
    <source>
        <dbReference type="EMBL" id="KGF65023.1"/>
    </source>
</evidence>
<gene>
    <name evidence="1" type="ORF">LT42_03435</name>
</gene>
<dbReference type="EMBL" id="JRMB01000001">
    <property type="protein sequence ID" value="KGF65023.1"/>
    <property type="molecule type" value="Genomic_DNA"/>
</dbReference>
<accession>A0A9X0JJQ7</accession>
<evidence type="ECO:0008006" key="3">
    <source>
        <dbReference type="Google" id="ProtNLM"/>
    </source>
</evidence>
<reference evidence="1 2" key="1">
    <citation type="submission" date="2014-09" db="EMBL/GenBank/DDBJ databases">
        <title>Genome sequence of Pseudomonas lutea strain DSM 17257T.</title>
        <authorList>
            <person name="Kwak Y."/>
            <person name="Shin J.-H."/>
        </authorList>
    </citation>
    <scope>NUCLEOTIDE SEQUENCE [LARGE SCALE GENOMIC DNA]</scope>
    <source>
        <strain evidence="1 2">DSM 17257</strain>
    </source>
</reference>
<name>A0A9X0JJQ7_9PSED</name>
<comment type="caution">
    <text evidence="1">The sequence shown here is derived from an EMBL/GenBank/DDBJ whole genome shotgun (WGS) entry which is preliminary data.</text>
</comment>
<evidence type="ECO:0000313" key="2">
    <source>
        <dbReference type="Proteomes" id="UP000029719"/>
    </source>
</evidence>
<organism evidence="1 2">
    <name type="scientific">Pseudomonas lutea</name>
    <dbReference type="NCBI Taxonomy" id="243924"/>
    <lineage>
        <taxon>Bacteria</taxon>
        <taxon>Pseudomonadati</taxon>
        <taxon>Pseudomonadota</taxon>
        <taxon>Gammaproteobacteria</taxon>
        <taxon>Pseudomonadales</taxon>
        <taxon>Pseudomonadaceae</taxon>
        <taxon>Pseudomonas</taxon>
    </lineage>
</organism>
<dbReference type="Proteomes" id="UP000029719">
    <property type="component" value="Unassembled WGS sequence"/>
</dbReference>
<sequence>MSAISSVSPAPLALMTQPVTRPVASVAVNDTAVPGQSASSPSTVVMLGQDTAVSDALTYNVRGLMPDAIVPPAWEYSRQDKVSVVMTGNFGTSATAGRFQGLGATLLSQLAQTGQNISQSVLRSSTGKALEPSELEAAQNRLHSNPANSISLTLQTASGKAIKLSLSSQDDGLAVQAQVSGGALTDEEMSALGAMADGFQSAIDGLTSKPPTLKLDALTQFDAKAFASVDLKTSLKLEDGSAQTLALHADADRRSVSMSGALGNLDLSVDLKNAAVRGDSAQQDKALAGYVSQIESARKRGDGDAKLLSMFEDAFKTLHSHYPDTRVSAAAQTVSSIELTDTDHGLLTGLGDFTASVSEKSVEGNPGRPGELDTFAYTLSQTTQSKGRDQLNRTIVQDQQSSLVASYHKALPGARKLELTTDPATQNYLYYQISDQASSKTSIGYEKGALVDATLSQSASQSTRISKYVMGRLESDTHTPVSRSKSQSFLSVLQQALQQDKEARQGRGVSTLDATLASLHAKVLLQSEPSNLM</sequence>